<organism evidence="2 3">
    <name type="scientific">Corynebacterium epidermidicanis</name>
    <dbReference type="NCBI Taxonomy" id="1050174"/>
    <lineage>
        <taxon>Bacteria</taxon>
        <taxon>Bacillati</taxon>
        <taxon>Actinomycetota</taxon>
        <taxon>Actinomycetes</taxon>
        <taxon>Mycobacteriales</taxon>
        <taxon>Corynebacteriaceae</taxon>
        <taxon>Corynebacterium</taxon>
    </lineage>
</organism>
<gene>
    <name evidence="2" type="ORF">CEPID_00710</name>
</gene>
<dbReference type="OrthoDB" id="6713581at2"/>
<dbReference type="PANTHER" id="PTHR43685">
    <property type="entry name" value="GLYCOSYLTRANSFERASE"/>
    <property type="match status" value="1"/>
</dbReference>
<protein>
    <submittedName>
        <fullName evidence="2">Glycosyl transferase</fullName>
    </submittedName>
</protein>
<keyword evidence="3" id="KW-1185">Reference proteome</keyword>
<dbReference type="CDD" id="cd00761">
    <property type="entry name" value="Glyco_tranf_GTA_type"/>
    <property type="match status" value="1"/>
</dbReference>
<name>A0A0G3GLC5_9CORY</name>
<keyword evidence="2" id="KW-0808">Transferase</keyword>
<evidence type="ECO:0000313" key="2">
    <source>
        <dbReference type="EMBL" id="AKK02036.1"/>
    </source>
</evidence>
<dbReference type="InterPro" id="IPR050834">
    <property type="entry name" value="Glycosyltransf_2"/>
</dbReference>
<dbReference type="InterPro" id="IPR029044">
    <property type="entry name" value="Nucleotide-diphossugar_trans"/>
</dbReference>
<evidence type="ECO:0000313" key="3">
    <source>
        <dbReference type="Proteomes" id="UP000035368"/>
    </source>
</evidence>
<dbReference type="Pfam" id="PF00535">
    <property type="entry name" value="Glycos_transf_2"/>
    <property type="match status" value="1"/>
</dbReference>
<accession>A0A0G3GLC5</accession>
<dbReference type="KEGG" id="cei:CEPID_00710"/>
<dbReference type="Gene3D" id="3.90.550.10">
    <property type="entry name" value="Spore Coat Polysaccharide Biosynthesis Protein SpsA, Chain A"/>
    <property type="match status" value="1"/>
</dbReference>
<dbReference type="PANTHER" id="PTHR43685:SF2">
    <property type="entry name" value="GLYCOSYLTRANSFERASE 2-LIKE DOMAIN-CONTAINING PROTEIN"/>
    <property type="match status" value="1"/>
</dbReference>
<dbReference type="GO" id="GO:0016740">
    <property type="term" value="F:transferase activity"/>
    <property type="evidence" value="ECO:0007669"/>
    <property type="project" value="UniProtKB-KW"/>
</dbReference>
<dbReference type="InterPro" id="IPR001173">
    <property type="entry name" value="Glyco_trans_2-like"/>
</dbReference>
<dbReference type="EMBL" id="CP011541">
    <property type="protein sequence ID" value="AKK02036.1"/>
    <property type="molecule type" value="Genomic_DNA"/>
</dbReference>
<proteinExistence type="predicted"/>
<dbReference type="Gene3D" id="3.40.50.2000">
    <property type="entry name" value="Glycogen Phosphorylase B"/>
    <property type="match status" value="1"/>
</dbReference>
<dbReference type="STRING" id="1050174.CEPID_00710"/>
<dbReference type="SUPFAM" id="SSF53448">
    <property type="entry name" value="Nucleotide-diphospho-sugar transferases"/>
    <property type="match status" value="1"/>
</dbReference>
<dbReference type="RefSeq" id="WP_052843251.1">
    <property type="nucleotide sequence ID" value="NZ_CP011541.1"/>
</dbReference>
<dbReference type="PATRIC" id="fig|1050174.4.peg.150"/>
<evidence type="ECO:0000259" key="1">
    <source>
        <dbReference type="Pfam" id="PF00535"/>
    </source>
</evidence>
<sequence>MGSALDVNSLNVLFATDVKYSVDSSACYWIEGFLSKLVEDGNSVTFVQRERQADDLHTRLAALGIEIIPAIRHPEEAYDGTGVLGRFAARQVVRLSRKESFDLVITQGLELCVFVAGAKENTHNLWCIPEYNPTTNAIFSEADLQEISKLAPGAKTVLFSNNVLRGQVESRYAQLTSKTRLLPNISMRKSGEVQMRNEAGLPTLYLDFPRLEREYDQIDFERCALEAKFLRDIVRVVVCGIGGVDEEEVSARLDRIGISSYPALEFEDREFQHCRYRSYEAAVLISDPNGATSQIASISGIPVASLEGSPSYADLVRSLKTRVELSGGEDKGSLFFSNFASDLADYKAIPLHTEPKKVLVVGADLKFAGDMLDALVQRRDIELKIDKLASNGRVEPQVSTQFLEWADAIIVEFASVNAVWYSNAVSPRQKLFVHLHGYELYSDWIGDLNIDGVAAVVVASEFYRDKVLEKMGWPSHKVVVIPNSVKIEDLNREKDPESKYHIGLIGYVPILKRPDRALDLLDKLLEFDDRFTLHVKGHAPWNYPWEWSKSIHQDQYRDFFRRIGESPGISKSISFEPFGPDIGNWFSKIGWILSPSYRETFHLAAIEGACSGAVPLAWRREGSEEIIGSDYNFKNTDEVVDFVLDVIQSGRYEDVSKSASDFAQRYSAEIVRERWLDLVFSIDDLSSGSLECPDAAVSWIDKFKAPFINSLPATEANLCKAVSREMARHDVEQAMALLDENINITAHKRGVVKDLELYVRGLFALDERKYDLLINDWSGVEPSKELKDSAVLIEQGQGLRAFELFAPRDAFVHVSPPNWFKKGKRDLYRRLDGDAPFEVEINGDYRFDRWVELAKARLIQIVAELGADQIVAYGPLWLALPAALAANQLNIGFVWAVEKNENGVVERVGNINSASPDIEAQLAKILLENADLRMVEIAGGRDYSGFYWYADAALGSKKEKNGQLEVFSMLTADKAFAQDRVSRKRELPTRSKAISEYFVAIFGIGEEIRSAISQSQMRCFEIFDTNGVTSDLDLLLVWGDALERSNFQLDQTIEFISSARSKGIPVCLVYCEKNVPSSKMIAVARLCDMLAFSWLPGSSPILQLNPLTVSRLTFWDNQRAMDENVAMVLRALAEPVVVTRNEKRMANELTADSKLCVDTPTDNQAVDLFASHEKVSVIIATHKGVHRIRQCLESISSQTLPQHLIELVIIENGIADGTKKIVDDFRAANPGISIVYQFSKIASAGNARNIGLDLADGAYVTFVDDDDYLEENYLLSMWLSAGDDSVVVGGLTDRAENGTYKRETPNNLRLSALQDDRVPLAKRSGLLFMNSCKLIPAKYLKRIRYASELSSGEDIVFMSQLLNFKDLKFVGAANLEKADYIRVLRDESISRQAMTFDFGIVQRVAVLNALTDLKGTLPKEAHRAIEVIQDAQASFIRKYRKEMPGDENKVTKYLAENLKPVSAGVNLA</sequence>
<reference evidence="2 3" key="1">
    <citation type="submission" date="2015-05" db="EMBL/GenBank/DDBJ databases">
        <title>Complete genome sequence of Corynebacterium epidermidicanis DSM 45586, isolated from the skin of a dog suffering from pruritus.</title>
        <authorList>
            <person name="Ruckert C."/>
            <person name="Albersmeier A."/>
            <person name="Winkler A."/>
            <person name="Tauch A."/>
        </authorList>
    </citation>
    <scope>NUCLEOTIDE SEQUENCE [LARGE SCALE GENOMIC DNA]</scope>
    <source>
        <strain evidence="2 3">DSM 45586</strain>
    </source>
</reference>
<feature type="domain" description="Glycosyltransferase 2-like" evidence="1">
    <location>
        <begin position="1176"/>
        <end position="1314"/>
    </location>
</feature>
<dbReference type="SUPFAM" id="SSF53756">
    <property type="entry name" value="UDP-Glycosyltransferase/glycogen phosphorylase"/>
    <property type="match status" value="1"/>
</dbReference>
<dbReference type="Proteomes" id="UP000035368">
    <property type="component" value="Chromosome"/>
</dbReference>